<evidence type="ECO:0000313" key="3">
    <source>
        <dbReference type="Proteomes" id="UP000032740"/>
    </source>
</evidence>
<dbReference type="InterPro" id="IPR007421">
    <property type="entry name" value="Schlafen_AlbA_2_dom"/>
</dbReference>
<feature type="domain" description="Schlafen AlbA-2" evidence="1">
    <location>
        <begin position="8"/>
        <end position="126"/>
    </location>
</feature>
<dbReference type="Proteomes" id="UP000032740">
    <property type="component" value="Chromosome"/>
</dbReference>
<gene>
    <name evidence="2" type="ORF">BN85400080</name>
</gene>
<dbReference type="STRING" id="1318466.BN85400080"/>
<dbReference type="PANTHER" id="PTHR30595">
    <property type="entry name" value="GLPR-RELATED TRANSCRIPTIONAL REPRESSOR"/>
    <property type="match status" value="1"/>
</dbReference>
<dbReference type="InterPro" id="IPR036388">
    <property type="entry name" value="WH-like_DNA-bd_sf"/>
</dbReference>
<dbReference type="InterPro" id="IPR038475">
    <property type="entry name" value="RecG_C_sf"/>
</dbReference>
<dbReference type="PANTHER" id="PTHR30595:SF6">
    <property type="entry name" value="SCHLAFEN ALBA-2 DOMAIN-CONTAINING PROTEIN"/>
    <property type="match status" value="1"/>
</dbReference>
<accession>U4KN43</accession>
<dbReference type="RefSeq" id="WP_026653784.1">
    <property type="nucleotide sequence ID" value="NC_022538.1"/>
</dbReference>
<dbReference type="Pfam" id="PF04326">
    <property type="entry name" value="SLFN_AlbA_2"/>
    <property type="match status" value="1"/>
</dbReference>
<protein>
    <submittedName>
        <fullName evidence="2">Predicted transcriptional regulator</fullName>
    </submittedName>
</protein>
<reference evidence="2 3" key="1">
    <citation type="journal article" date="2013" name="J. Mol. Microbiol. Biotechnol.">
        <title>Analysis of the Complete Genomes of Acholeplasma brassicae , A. palmae and A. laidlawii and Their Comparison to the Obligate Parasites from ' Candidatus Phytoplasma'.</title>
        <authorList>
            <person name="Kube M."/>
            <person name="Siewert C."/>
            <person name="Migdoll A.M."/>
            <person name="Duduk B."/>
            <person name="Holz S."/>
            <person name="Rabus R."/>
            <person name="Seemuller E."/>
            <person name="Mitrovic J."/>
            <person name="Muller I."/>
            <person name="Buttner C."/>
            <person name="Reinhardt R."/>
        </authorList>
    </citation>
    <scope>NUCLEOTIDE SEQUENCE [LARGE SCALE GENOMIC DNA]</scope>
    <source>
        <strain evidence="2 3">J233</strain>
    </source>
</reference>
<dbReference type="Pfam" id="PF13749">
    <property type="entry name" value="HATPase_c_4"/>
    <property type="match status" value="1"/>
</dbReference>
<evidence type="ECO:0000259" key="1">
    <source>
        <dbReference type="Pfam" id="PF04326"/>
    </source>
</evidence>
<sequence length="449" mass="51858">MTKLFKEESNTIEYKKTLPNETERWLKSIVSFSNTSGGELIIGVEDSTLNIYGIHEVRSVFEQKIMETIYNNIEPKPIVDIVFKNIENKDIAIIQVLKGNEQPYFIRKQGIEEGCYIRFGSTDQKASNSQRTELLLNKKNENYTNKIYDEQGTLFSLKDIDISAFLLEINNTIKTNKEITINKLIEWNIVKKSFGELYATNGLMLLLGQGFNYSNIRIGFFSGITKSKLIDEITVTGSIIKQYNEVMKILLDKLKTHYKIKTLREQQYKVPEETLREIIANAIIHRNYLEQEPIKISLFDDRIEIFSPGNFFDGLQLEDALNGISKLRNPNISEIFYHIGIIEKWGSGIKRANEALEENLMNQLVFEIRSAHGINVIIKFDKDNIKAVEHSVIDEENYLEYKKDFTRKQLEQELGFTTDQARYLIEKWLSKGKVTKSGGGPSTIYKVNK</sequence>
<name>U4KN43_ALTPJ</name>
<dbReference type="AlphaFoldDB" id="U4KN43"/>
<organism evidence="2 3">
    <name type="scientific">Alteracholeplasma palmae (strain ATCC 49389 / J233)</name>
    <name type="common">Acholeplasma palmae</name>
    <dbReference type="NCBI Taxonomy" id="1318466"/>
    <lineage>
        <taxon>Bacteria</taxon>
        <taxon>Bacillati</taxon>
        <taxon>Mycoplasmatota</taxon>
        <taxon>Mollicutes</taxon>
        <taxon>Acholeplasmatales</taxon>
        <taxon>Acholeplasmataceae</taxon>
        <taxon>Acholeplasma</taxon>
    </lineage>
</organism>
<dbReference type="InterPro" id="IPR038461">
    <property type="entry name" value="Schlafen_AlbA_2_dom_sf"/>
</dbReference>
<dbReference type="OrthoDB" id="34589at2"/>
<evidence type="ECO:0000313" key="2">
    <source>
        <dbReference type="EMBL" id="CCV63585.1"/>
    </source>
</evidence>
<proteinExistence type="predicted"/>
<dbReference type="Gene3D" id="3.30.950.30">
    <property type="entry name" value="Schlafen, AAA domain"/>
    <property type="match status" value="1"/>
</dbReference>
<dbReference type="Gene3D" id="1.10.10.10">
    <property type="entry name" value="Winged helix-like DNA-binding domain superfamily/Winged helix DNA-binding domain"/>
    <property type="match status" value="1"/>
</dbReference>
<keyword evidence="3" id="KW-1185">Reference proteome</keyword>
<dbReference type="KEGG" id="apal:BN85400080"/>
<dbReference type="EMBL" id="FO681347">
    <property type="protein sequence ID" value="CCV63585.1"/>
    <property type="molecule type" value="Genomic_DNA"/>
</dbReference>
<dbReference type="HOGENOM" id="CLU_024970_1_2_14"/>
<dbReference type="Gene3D" id="3.30.565.60">
    <property type="match status" value="1"/>
</dbReference>